<evidence type="ECO:0000313" key="2">
    <source>
        <dbReference type="Proteomes" id="UP000048965"/>
    </source>
</evidence>
<organism evidence="1 2">
    <name type="scientific">Streptomyces lydicamycinicus</name>
    <dbReference type="NCBI Taxonomy" id="1546107"/>
    <lineage>
        <taxon>Bacteria</taxon>
        <taxon>Bacillati</taxon>
        <taxon>Actinomycetota</taxon>
        <taxon>Actinomycetes</taxon>
        <taxon>Kitasatosporales</taxon>
        <taxon>Streptomycetaceae</taxon>
        <taxon>Streptomyces</taxon>
    </lineage>
</organism>
<reference evidence="1 2" key="2">
    <citation type="journal article" date="2015" name="Stand. Genomic Sci.">
        <title>Draft genome sequence of marine-derived Streptomyces sp. TP-A0598, a producer of anti-MRSA antibiotic lydicamycins.</title>
        <authorList>
            <person name="Komaki H."/>
            <person name="Ichikawa N."/>
            <person name="Hosoyama A."/>
            <person name="Fujita N."/>
            <person name="Igarashi Y."/>
        </authorList>
    </citation>
    <scope>NUCLEOTIDE SEQUENCE [LARGE SCALE GENOMIC DNA]</scope>
    <source>
        <strain evidence="1 2">NBRC 110027</strain>
    </source>
</reference>
<gene>
    <name evidence="1" type="ORF">TPA0598_13_00450</name>
</gene>
<dbReference type="Proteomes" id="UP000048965">
    <property type="component" value="Unassembled WGS sequence"/>
</dbReference>
<dbReference type="EMBL" id="BBNO01000013">
    <property type="protein sequence ID" value="GAO12861.1"/>
    <property type="molecule type" value="Genomic_DNA"/>
</dbReference>
<dbReference type="AlphaFoldDB" id="A0A0P4RGF6"/>
<comment type="caution">
    <text evidence="1">The sequence shown here is derived from an EMBL/GenBank/DDBJ whole genome shotgun (WGS) entry which is preliminary data.</text>
</comment>
<evidence type="ECO:0000313" key="1">
    <source>
        <dbReference type="EMBL" id="GAO12861.1"/>
    </source>
</evidence>
<proteinExistence type="predicted"/>
<dbReference type="RefSeq" id="WP_181018736.1">
    <property type="nucleotide sequence ID" value="NZ_BBNO01000013.1"/>
</dbReference>
<reference evidence="2" key="1">
    <citation type="submission" date="2014-09" db="EMBL/GenBank/DDBJ databases">
        <title>Whole genome shotgun sequence of Streptomyces sp. NBRC 110027.</title>
        <authorList>
            <person name="Komaki H."/>
            <person name="Ichikawa N."/>
            <person name="Katano-Makiyama Y."/>
            <person name="Hosoyama A."/>
            <person name="Hashimoto M."/>
            <person name="Uohara A."/>
            <person name="Kitahashi Y."/>
            <person name="Ohji S."/>
            <person name="Kimura A."/>
            <person name="Yamazoe A."/>
            <person name="Igarashi Y."/>
            <person name="Fujita N."/>
        </authorList>
    </citation>
    <scope>NUCLEOTIDE SEQUENCE [LARGE SCALE GENOMIC DNA]</scope>
    <source>
        <strain evidence="2">NBRC 110027</strain>
    </source>
</reference>
<sequence>MDFPLLLPQVQGIVLEVNGSQHYTSPSGQGPDSVKYPPAVAWARVLKLS</sequence>
<name>A0A0P4RGF6_9ACTN</name>
<protein>
    <submittedName>
        <fullName evidence="1">Uncharacterized protein</fullName>
    </submittedName>
</protein>
<keyword evidence="2" id="KW-1185">Reference proteome</keyword>
<accession>A0A0P4RGF6</accession>